<feature type="transmembrane region" description="Helical" evidence="6">
    <location>
        <begin position="12"/>
        <end position="32"/>
    </location>
</feature>
<name>A0A3B0CAC1_9FLAO</name>
<dbReference type="GO" id="GO:0005886">
    <property type="term" value="C:plasma membrane"/>
    <property type="evidence" value="ECO:0007669"/>
    <property type="project" value="TreeGrafter"/>
</dbReference>
<comment type="subcellular location">
    <subcellularLocation>
        <location evidence="1">Membrane</location>
        <topology evidence="1">Multi-pass membrane protein</topology>
    </subcellularLocation>
</comment>
<evidence type="ECO:0000256" key="6">
    <source>
        <dbReference type="SAM" id="Phobius"/>
    </source>
</evidence>
<keyword evidence="3" id="KW-0201">Cytochrome c-type biogenesis</keyword>
<feature type="transmembrane region" description="Helical" evidence="6">
    <location>
        <begin position="471"/>
        <end position="487"/>
    </location>
</feature>
<keyword evidence="4 6" id="KW-1133">Transmembrane helix</keyword>
<feature type="transmembrane region" description="Helical" evidence="6">
    <location>
        <begin position="788"/>
        <end position="810"/>
    </location>
</feature>
<dbReference type="Pfam" id="PF05140">
    <property type="entry name" value="ResB"/>
    <property type="match status" value="1"/>
</dbReference>
<evidence type="ECO:0000256" key="5">
    <source>
        <dbReference type="ARBA" id="ARBA00023136"/>
    </source>
</evidence>
<evidence type="ECO:0000259" key="8">
    <source>
        <dbReference type="Pfam" id="PF05140"/>
    </source>
</evidence>
<feature type="domain" description="ResB-like" evidence="8">
    <location>
        <begin position="346"/>
        <end position="420"/>
    </location>
</feature>
<dbReference type="InterPro" id="IPR045062">
    <property type="entry name" value="Cyt_c_biogenesis_CcsA/CcmC"/>
</dbReference>
<feature type="transmembrane region" description="Helical" evidence="6">
    <location>
        <begin position="44"/>
        <end position="67"/>
    </location>
</feature>
<feature type="transmembrane region" description="Helical" evidence="6">
    <location>
        <begin position="822"/>
        <end position="838"/>
    </location>
</feature>
<feature type="transmembrane region" description="Helical" evidence="6">
    <location>
        <begin position="79"/>
        <end position="99"/>
    </location>
</feature>
<dbReference type="RefSeq" id="WP_120711025.1">
    <property type="nucleotide sequence ID" value="NZ_RBCJ01000002.1"/>
</dbReference>
<dbReference type="PANTHER" id="PTHR30071:SF1">
    <property type="entry name" value="CYTOCHROME B_B6 PROTEIN-RELATED"/>
    <property type="match status" value="1"/>
</dbReference>
<keyword evidence="2 6" id="KW-0812">Transmembrane</keyword>
<dbReference type="GO" id="GO:0017004">
    <property type="term" value="P:cytochrome complex assembly"/>
    <property type="evidence" value="ECO:0007669"/>
    <property type="project" value="UniProtKB-KW"/>
</dbReference>
<organism evidence="9 10">
    <name type="scientific">Ulvibacterium marinum</name>
    <dbReference type="NCBI Taxonomy" id="2419782"/>
    <lineage>
        <taxon>Bacteria</taxon>
        <taxon>Pseudomonadati</taxon>
        <taxon>Bacteroidota</taxon>
        <taxon>Flavobacteriia</taxon>
        <taxon>Flavobacteriales</taxon>
        <taxon>Flavobacteriaceae</taxon>
        <taxon>Ulvibacterium</taxon>
    </lineage>
</organism>
<evidence type="ECO:0000256" key="4">
    <source>
        <dbReference type="ARBA" id="ARBA00022989"/>
    </source>
</evidence>
<feature type="transmembrane region" description="Helical" evidence="6">
    <location>
        <begin position="757"/>
        <end position="776"/>
    </location>
</feature>
<evidence type="ECO:0000259" key="7">
    <source>
        <dbReference type="Pfam" id="PF01578"/>
    </source>
</evidence>
<dbReference type="InterPro" id="IPR007816">
    <property type="entry name" value="ResB-like_domain"/>
</dbReference>
<evidence type="ECO:0000313" key="9">
    <source>
        <dbReference type="EMBL" id="RKN80869.1"/>
    </source>
</evidence>
<feature type="transmembrane region" description="Helical" evidence="6">
    <location>
        <begin position="967"/>
        <end position="985"/>
    </location>
</feature>
<feature type="transmembrane region" description="Helical" evidence="6">
    <location>
        <begin position="992"/>
        <end position="1014"/>
    </location>
</feature>
<dbReference type="OrthoDB" id="9814290at2"/>
<evidence type="ECO:0000256" key="3">
    <source>
        <dbReference type="ARBA" id="ARBA00022748"/>
    </source>
</evidence>
<feature type="domain" description="Cytochrome c assembly protein" evidence="7">
    <location>
        <begin position="816"/>
        <end position="1020"/>
    </location>
</feature>
<dbReference type="PANTHER" id="PTHR30071">
    <property type="entry name" value="HEME EXPORTER PROTEIN C"/>
    <property type="match status" value="1"/>
</dbReference>
<sequence>MTKLLKEIFFSTRLMAVLFLVFATAMAFGTFIETWYSTETARIWIYNAWWFEVIMAFFVINFIGNIFKYNLLQWKKWPVLVLHLSWILIIIGAFITRYVSYEGMMPIREGSTEKVFYSDKTYLKAYVDGQIDGEPKRKILEDDLIVTAEGLKSNLPWEMDFNGQPFTISYVDFIDGAKEGLVEDENGKEYLKIVEAGDGQRHEHYLESGKVSSIHGVLFTLNKETGGAINIFVTDSTYQISSPFEGNFLRMADQLQGTLVKDSLQDLQLRSLYNTAGMQFVIPEPVVKGSYGVVKVPESQITEATLDALVVEVSAGGETVQKKLLGGKGTSNLTEKFNVGGLDFMLGYGSKVHELPFSIQLNDFIAEKYPGTEKGYASFMSKITVKDERPFDYDIFMNHVLDHKGYRFFQSSFHPDEKGTVLSVNHDQWGTWITYIGYFLLYFGLLAIMFFGKTRFKDLAKSLEKIRVKKAAMTILVLLGFAMPVLGQEHSDNDGHNHNIGPDQKQIDSVLEATTVSKEHAEKFGKLVIQDEGGRMKPINTFSSELLRKLSLKDTYKDMNANQVFLSMMLNPVAWYNTEFIALDKKSKNDSIRKVIGVPKGQDYVSATDFFDEKGRYKLEPFLMQATATNIPDKFEQDFKDAHIRVSLLNQALSGQIIKIFPLLNDENNKWISTVEYRTGQYQVADSLYANFIQNALPYYLGTLQKAKQTGDYTEADKLLSAFKQNQKNHGSEVLPPDKKINTEIIYNKLDIFNRLWWLYLAVGLLLFFVLIFRIFKDREIWKIGTYFLMGSIILLFLWHTAGLILRWYVSGHAPWSDAYESILYVAWATIAIGLAFGRKSDMTIAASTFVGGMLLMIANWNWVDPSIANLVPVLDSYWLMIHVAVIVGSYGPLFIGAILGLVSLLLIVLTTKENKKRMEINLKELTIINELALTVGLVMLTIGNFLGGQWANESWGRYWGWDPKETWALISIMIYAFVIHTRLVPGLRNRWLFNFLSLIAIGSIMMTYLGVNYYLVGLHSYGQSGAAAITPDYVWHMVLGALILGGVSYWRYRVNYGTSR</sequence>
<evidence type="ECO:0000256" key="2">
    <source>
        <dbReference type="ARBA" id="ARBA00022692"/>
    </source>
</evidence>
<keyword evidence="5 6" id="KW-0472">Membrane</keyword>
<feature type="transmembrane region" description="Helical" evidence="6">
    <location>
        <begin position="928"/>
        <end position="947"/>
    </location>
</feature>
<protein>
    <submittedName>
        <fullName evidence="9">Cytochrome C biogenesis protein</fullName>
    </submittedName>
</protein>
<dbReference type="EMBL" id="RBCJ01000002">
    <property type="protein sequence ID" value="RKN80869.1"/>
    <property type="molecule type" value="Genomic_DNA"/>
</dbReference>
<keyword evidence="10" id="KW-1185">Reference proteome</keyword>
<dbReference type="AlphaFoldDB" id="A0A3B0CAC1"/>
<dbReference type="InterPro" id="IPR002541">
    <property type="entry name" value="Cyt_c_assembly"/>
</dbReference>
<dbReference type="GO" id="GO:0020037">
    <property type="term" value="F:heme binding"/>
    <property type="evidence" value="ECO:0007669"/>
    <property type="project" value="InterPro"/>
</dbReference>
<accession>A0A3B0CAC1</accession>
<dbReference type="Pfam" id="PF01578">
    <property type="entry name" value="Cytochrom_C_asm"/>
    <property type="match status" value="1"/>
</dbReference>
<proteinExistence type="predicted"/>
<reference evidence="9 10" key="1">
    <citation type="submission" date="2018-10" db="EMBL/GenBank/DDBJ databases">
        <title>Ulvibacterium marinum gen. nov., sp. nov., a novel marine bacterium of the family Flavobacteriaceae, isolated from a culture of the green alga Ulva prolifera.</title>
        <authorList>
            <person name="Zhang Z."/>
        </authorList>
    </citation>
    <scope>NUCLEOTIDE SEQUENCE [LARGE SCALE GENOMIC DNA]</scope>
    <source>
        <strain evidence="9 10">CCMM003</strain>
    </source>
</reference>
<evidence type="ECO:0000256" key="1">
    <source>
        <dbReference type="ARBA" id="ARBA00004141"/>
    </source>
</evidence>
<dbReference type="Proteomes" id="UP000276603">
    <property type="component" value="Unassembled WGS sequence"/>
</dbReference>
<feature type="transmembrane region" description="Helical" evidence="6">
    <location>
        <begin position="884"/>
        <end position="908"/>
    </location>
</feature>
<evidence type="ECO:0000313" key="10">
    <source>
        <dbReference type="Proteomes" id="UP000276603"/>
    </source>
</evidence>
<comment type="caution">
    <text evidence="9">The sequence shown here is derived from an EMBL/GenBank/DDBJ whole genome shotgun (WGS) entry which is preliminary data.</text>
</comment>
<feature type="transmembrane region" description="Helical" evidence="6">
    <location>
        <begin position="432"/>
        <end position="451"/>
    </location>
</feature>
<gene>
    <name evidence="9" type="ORF">D7Z94_07855</name>
</gene>
<feature type="transmembrane region" description="Helical" evidence="6">
    <location>
        <begin position="845"/>
        <end position="864"/>
    </location>
</feature>
<feature type="transmembrane region" description="Helical" evidence="6">
    <location>
        <begin position="1034"/>
        <end position="1053"/>
    </location>
</feature>